<evidence type="ECO:0000256" key="7">
    <source>
        <dbReference type="ARBA" id="ARBA00023180"/>
    </source>
</evidence>
<feature type="signal peptide" evidence="8">
    <location>
        <begin position="1"/>
        <end position="25"/>
    </location>
</feature>
<dbReference type="GO" id="GO:0006308">
    <property type="term" value="P:DNA catabolic process"/>
    <property type="evidence" value="ECO:0007669"/>
    <property type="project" value="InterPro"/>
</dbReference>
<dbReference type="OMA" id="EWARACI"/>
<comment type="similarity">
    <text evidence="1">Belongs to the nuclease type I family.</text>
</comment>
<dbReference type="SUPFAM" id="SSF48537">
    <property type="entry name" value="Phospholipase C/P1 nuclease"/>
    <property type="match status" value="1"/>
</dbReference>
<dbReference type="Proteomes" id="UP000001357">
    <property type="component" value="Unassembled WGS sequence"/>
</dbReference>
<evidence type="ECO:0000256" key="5">
    <source>
        <dbReference type="ARBA" id="ARBA00022801"/>
    </source>
</evidence>
<evidence type="ECO:0000256" key="4">
    <source>
        <dbReference type="ARBA" id="ARBA00022759"/>
    </source>
</evidence>
<dbReference type="PANTHER" id="PTHR33146:SF26">
    <property type="entry name" value="ENDONUCLEASE 4"/>
    <property type="match status" value="1"/>
</dbReference>
<evidence type="ECO:0000256" key="2">
    <source>
        <dbReference type="ARBA" id="ARBA00022722"/>
    </source>
</evidence>
<dbReference type="InterPro" id="IPR003154">
    <property type="entry name" value="S1/P1nuclease"/>
</dbReference>
<dbReference type="Pfam" id="PF02265">
    <property type="entry name" value="S1-P1_nuclease"/>
    <property type="match status" value="1"/>
</dbReference>
<organism evidence="9 10">
    <name type="scientific">Monosiga brevicollis</name>
    <name type="common">Choanoflagellate</name>
    <dbReference type="NCBI Taxonomy" id="81824"/>
    <lineage>
        <taxon>Eukaryota</taxon>
        <taxon>Choanoflagellata</taxon>
        <taxon>Craspedida</taxon>
        <taxon>Salpingoecidae</taxon>
        <taxon>Monosiga</taxon>
    </lineage>
</organism>
<dbReference type="InterPro" id="IPR008947">
    <property type="entry name" value="PLipase_C/P1_nuclease_dom_sf"/>
</dbReference>
<evidence type="ECO:0000313" key="10">
    <source>
        <dbReference type="Proteomes" id="UP000001357"/>
    </source>
</evidence>
<dbReference type="Gene3D" id="1.10.575.10">
    <property type="entry name" value="P1 Nuclease"/>
    <property type="match status" value="1"/>
</dbReference>
<keyword evidence="8" id="KW-0732">Signal</keyword>
<keyword evidence="10" id="KW-1185">Reference proteome</keyword>
<evidence type="ECO:0000313" key="9">
    <source>
        <dbReference type="EMBL" id="EDQ89376.1"/>
    </source>
</evidence>
<evidence type="ECO:0000256" key="8">
    <source>
        <dbReference type="SAM" id="SignalP"/>
    </source>
</evidence>
<sequence>MLAWRATMAPTWVWLLLFTAGGAQAWGPIGHQTTAAIAETLLTEKAATTVAQILDNASMVSVSTWADDVRSTSAWAWSAPLHFIDTPDRVCSFDYSRDCQNDGRPDFCVAGAIVNYTRQLELAVAQGRLQDETTQEALKFVIHFLGDIHQPLHVSFTSDEGGNLVNVTFFGEPENLHVR</sequence>
<keyword evidence="2" id="KW-0540">Nuclease</keyword>
<dbReference type="GeneID" id="5891091"/>
<keyword evidence="6" id="KW-1015">Disulfide bond</keyword>
<reference evidence="9 10" key="1">
    <citation type="journal article" date="2008" name="Nature">
        <title>The genome of the choanoflagellate Monosiga brevicollis and the origin of metazoans.</title>
        <authorList>
            <consortium name="JGI Sequencing"/>
            <person name="King N."/>
            <person name="Westbrook M.J."/>
            <person name="Young S.L."/>
            <person name="Kuo A."/>
            <person name="Abedin M."/>
            <person name="Chapman J."/>
            <person name="Fairclough S."/>
            <person name="Hellsten U."/>
            <person name="Isogai Y."/>
            <person name="Letunic I."/>
            <person name="Marr M."/>
            <person name="Pincus D."/>
            <person name="Putnam N."/>
            <person name="Rokas A."/>
            <person name="Wright K.J."/>
            <person name="Zuzow R."/>
            <person name="Dirks W."/>
            <person name="Good M."/>
            <person name="Goodstein D."/>
            <person name="Lemons D."/>
            <person name="Li W."/>
            <person name="Lyons J.B."/>
            <person name="Morris A."/>
            <person name="Nichols S."/>
            <person name="Richter D.J."/>
            <person name="Salamov A."/>
            <person name="Bork P."/>
            <person name="Lim W.A."/>
            <person name="Manning G."/>
            <person name="Miller W.T."/>
            <person name="McGinnis W."/>
            <person name="Shapiro H."/>
            <person name="Tjian R."/>
            <person name="Grigoriev I.V."/>
            <person name="Rokhsar D."/>
        </authorList>
    </citation>
    <scope>NUCLEOTIDE SEQUENCE [LARGE SCALE GENOMIC DNA]</scope>
    <source>
        <strain evidence="10">MX1 / ATCC 50154</strain>
    </source>
</reference>
<dbReference type="GO" id="GO:0046872">
    <property type="term" value="F:metal ion binding"/>
    <property type="evidence" value="ECO:0007669"/>
    <property type="project" value="UniProtKB-KW"/>
</dbReference>
<evidence type="ECO:0000256" key="1">
    <source>
        <dbReference type="ARBA" id="ARBA00009547"/>
    </source>
</evidence>
<protein>
    <recommendedName>
        <fullName evidence="11">Aspergillus nuclease S(1)</fullName>
    </recommendedName>
</protein>
<evidence type="ECO:0008006" key="11">
    <source>
        <dbReference type="Google" id="ProtNLM"/>
    </source>
</evidence>
<dbReference type="eggNOG" id="ENOG502QRXU">
    <property type="taxonomic scope" value="Eukaryota"/>
</dbReference>
<feature type="chain" id="PRO_5002742602" description="Aspergillus nuclease S(1)" evidence="8">
    <location>
        <begin position="26"/>
        <end position="179"/>
    </location>
</feature>
<dbReference type="CDD" id="cd11010">
    <property type="entry name" value="S1-P1_nuclease"/>
    <property type="match status" value="1"/>
</dbReference>
<dbReference type="STRING" id="81824.A9UZI8"/>
<dbReference type="GO" id="GO:0016788">
    <property type="term" value="F:hydrolase activity, acting on ester bonds"/>
    <property type="evidence" value="ECO:0007669"/>
    <property type="project" value="InterPro"/>
</dbReference>
<dbReference type="AlphaFoldDB" id="A9UZI8"/>
<evidence type="ECO:0000256" key="6">
    <source>
        <dbReference type="ARBA" id="ARBA00023157"/>
    </source>
</evidence>
<dbReference type="EMBL" id="CH991551">
    <property type="protein sequence ID" value="EDQ89376.1"/>
    <property type="molecule type" value="Genomic_DNA"/>
</dbReference>
<keyword evidence="3" id="KW-0479">Metal-binding</keyword>
<dbReference type="GO" id="GO:0004519">
    <property type="term" value="F:endonuclease activity"/>
    <property type="evidence" value="ECO:0007669"/>
    <property type="project" value="UniProtKB-KW"/>
</dbReference>
<dbReference type="RefSeq" id="XP_001745952.1">
    <property type="nucleotide sequence ID" value="XM_001745900.1"/>
</dbReference>
<keyword evidence="4" id="KW-0255">Endonuclease</keyword>
<keyword evidence="7" id="KW-0325">Glycoprotein</keyword>
<dbReference type="InParanoid" id="A9UZI8"/>
<accession>A9UZI8</accession>
<dbReference type="GO" id="GO:0003676">
    <property type="term" value="F:nucleic acid binding"/>
    <property type="evidence" value="ECO:0007669"/>
    <property type="project" value="InterPro"/>
</dbReference>
<keyword evidence="5" id="KW-0378">Hydrolase</keyword>
<name>A9UZI8_MONBE</name>
<dbReference type="KEGG" id="mbr:MONBRDRAFT_32441"/>
<proteinExistence type="inferred from homology"/>
<gene>
    <name evidence="9" type="ORF">MONBRDRAFT_32441</name>
</gene>
<dbReference type="PANTHER" id="PTHR33146">
    <property type="entry name" value="ENDONUCLEASE 4"/>
    <property type="match status" value="1"/>
</dbReference>
<evidence type="ECO:0000256" key="3">
    <source>
        <dbReference type="ARBA" id="ARBA00022723"/>
    </source>
</evidence>